<dbReference type="SMART" id="SM00028">
    <property type="entry name" value="TPR"/>
    <property type="match status" value="4"/>
</dbReference>
<dbReference type="RefSeq" id="XP_018274734.1">
    <property type="nucleotide sequence ID" value="XM_018415668.1"/>
</dbReference>
<feature type="compositionally biased region" description="Basic and acidic residues" evidence="4">
    <location>
        <begin position="450"/>
        <end position="469"/>
    </location>
</feature>
<comment type="function">
    <text evidence="1">Involved in endocytosis.</text>
</comment>
<dbReference type="SUPFAM" id="SSF48452">
    <property type="entry name" value="TPR-like"/>
    <property type="match status" value="1"/>
</dbReference>
<feature type="region of interest" description="Disordered" evidence="4">
    <location>
        <begin position="445"/>
        <end position="476"/>
    </location>
</feature>
<evidence type="ECO:0000313" key="6">
    <source>
        <dbReference type="Proteomes" id="UP000053890"/>
    </source>
</evidence>
<dbReference type="PANTHER" id="PTHR23083:SF464">
    <property type="entry name" value="TETRATRICOPEPTIDE REPEAT DOMAIN 7, ISOFORM A"/>
    <property type="match status" value="1"/>
</dbReference>
<dbReference type="STRING" id="578459.A0A194SDX3"/>
<feature type="compositionally biased region" description="Low complexity" evidence="4">
    <location>
        <begin position="786"/>
        <end position="806"/>
    </location>
</feature>
<evidence type="ECO:0000256" key="2">
    <source>
        <dbReference type="ARBA" id="ARBA00038251"/>
    </source>
</evidence>
<dbReference type="EMBL" id="KQ474073">
    <property type="protein sequence ID" value="KPV78685.1"/>
    <property type="molecule type" value="Genomic_DNA"/>
</dbReference>
<dbReference type="Proteomes" id="UP000053890">
    <property type="component" value="Unassembled WGS sequence"/>
</dbReference>
<dbReference type="GeneID" id="28976116"/>
<reference evidence="5 6" key="1">
    <citation type="journal article" date="2015" name="Front. Microbiol.">
        <title>Genome sequence of the plant growth promoting endophytic yeast Rhodotorula graminis WP1.</title>
        <authorList>
            <person name="Firrincieli A."/>
            <person name="Otillar R."/>
            <person name="Salamov A."/>
            <person name="Schmutz J."/>
            <person name="Khan Z."/>
            <person name="Redman R.S."/>
            <person name="Fleck N.D."/>
            <person name="Lindquist E."/>
            <person name="Grigoriev I.V."/>
            <person name="Doty S.L."/>
        </authorList>
    </citation>
    <scope>NUCLEOTIDE SEQUENCE [LARGE SCALE GENOMIC DNA]</scope>
    <source>
        <strain evidence="5 6">WP1</strain>
    </source>
</reference>
<dbReference type="OMA" id="KQPPEQD"/>
<protein>
    <recommendedName>
        <fullName evidence="7">TPR-like protein</fullName>
    </recommendedName>
</protein>
<accession>A0A194SDX3</accession>
<gene>
    <name evidence="5" type="ORF">RHOBADRAFT_51121</name>
</gene>
<feature type="compositionally biased region" description="Low complexity" evidence="4">
    <location>
        <begin position="15"/>
        <end position="24"/>
    </location>
</feature>
<dbReference type="PANTHER" id="PTHR23083">
    <property type="entry name" value="TETRATRICOPEPTIDE REPEAT PROTEIN, TPR"/>
    <property type="match status" value="1"/>
</dbReference>
<sequence>MAPHIPHPHLHPHSHSSSSSSASPKGARYAATLDSARRLALFTHSSPALAKAAAAAVQGGMDWAELLRKFRKHNPAREVTAAAAHVEHLVHSHLYGHTDSLATSLASGASLTPPPPSLPPLVPTSHRGAILPALDALASATSSAAPGVEADSARAVLAWARYMVGQPGDARQALAGLQSKGQLPAQGEPYDLTLSVLTTAVEGYLAEDAHSPDAALTAYSHASTLYAQALPSSSTDDISLHRVGAHALFRLCVLAPSSTEAHTQYLDRCASAPRLAVGRAFPTAERLWVHRALRHLVSSGAATGKGPGAGEGPGVDGAAMARSHRAEEALIRRGTSLPPAGETNAVYLRFLDEVVAAWRARGLPRSEAGEVIEILYSALSHTFQSHLLLRHLVRALSIAGRHLEATKALRLYRDLWDKARETDAKEVAREMRVLRARAWKEARAAGAGEAGEKEKGVERSGDEDGREEGPYDSDIDSDRAFVDTALFGVRLLCRAQVGEPREAVELARRARAVFDEGRDEELRADKEVEARIETALGVALGALAAKEASPEQRPAQHEEALNHLTSAVTLSPSSFAAHYALAFQLLELRQVSSALEAARSAVERNKRSREAWHLLALCVSAQKDMRGALEVLETALDIEDDGAHDVDERWDRPTDETERLAVEMQLRLTKGAVVEYLEGAPAALADQQDVLAFFSSAYARISDAPRGAAPPSGSVTAGAAANPTSSRPTSALAPAIPLVNGTTTDGASHKLGRTASIVSRRRSVKRQSVAVNGNGSGARPESVNGSLANLSLAESSSPAPASARPATDGNPLATKLLVDTWLASAASFRRARLYDEARGALGEAEQLDADDADVWSQTALLHLVRGEVARAREALTKGLSFDPAHVASRVLLARVYLSAPASGDGAPATPYSAAPPPPPSHLTSAVPPLASPRGGLALSLPLAEALLSTLTAHGGWDVPEAWAELARCYRVCEPRRADKERECLVWALQLEETRPVRPLARAVERAL</sequence>
<proteinExistence type="inferred from homology"/>
<evidence type="ECO:0008006" key="7">
    <source>
        <dbReference type="Google" id="ProtNLM"/>
    </source>
</evidence>
<feature type="compositionally biased region" description="Gly residues" evidence="4">
    <location>
        <begin position="303"/>
        <end position="315"/>
    </location>
</feature>
<dbReference type="InterPro" id="IPR019734">
    <property type="entry name" value="TPR_rpt"/>
</dbReference>
<evidence type="ECO:0000313" key="5">
    <source>
        <dbReference type="EMBL" id="KPV78685.1"/>
    </source>
</evidence>
<feature type="region of interest" description="Disordered" evidence="4">
    <location>
        <begin position="1"/>
        <end position="27"/>
    </location>
</feature>
<feature type="region of interest" description="Disordered" evidence="4">
    <location>
        <begin position="704"/>
        <end position="810"/>
    </location>
</feature>
<feature type="repeat" description="TPR" evidence="3">
    <location>
        <begin position="852"/>
        <end position="885"/>
    </location>
</feature>
<dbReference type="PROSITE" id="PS50005">
    <property type="entry name" value="TPR"/>
    <property type="match status" value="1"/>
</dbReference>
<keyword evidence="3" id="KW-0802">TPR repeat</keyword>
<dbReference type="AlphaFoldDB" id="A0A194SDX3"/>
<evidence type="ECO:0000256" key="1">
    <source>
        <dbReference type="ARBA" id="ARBA00002550"/>
    </source>
</evidence>
<feature type="region of interest" description="Disordered" evidence="4">
    <location>
        <begin position="905"/>
        <end position="928"/>
    </location>
</feature>
<dbReference type="InterPro" id="IPR011990">
    <property type="entry name" value="TPR-like_helical_dom_sf"/>
</dbReference>
<organism evidence="5 6">
    <name type="scientific">Rhodotorula graminis (strain WP1)</name>
    <dbReference type="NCBI Taxonomy" id="578459"/>
    <lineage>
        <taxon>Eukaryota</taxon>
        <taxon>Fungi</taxon>
        <taxon>Dikarya</taxon>
        <taxon>Basidiomycota</taxon>
        <taxon>Pucciniomycotina</taxon>
        <taxon>Microbotryomycetes</taxon>
        <taxon>Sporidiobolales</taxon>
        <taxon>Sporidiobolaceae</taxon>
        <taxon>Rhodotorula</taxon>
    </lineage>
</organism>
<evidence type="ECO:0000256" key="4">
    <source>
        <dbReference type="SAM" id="MobiDB-lite"/>
    </source>
</evidence>
<comment type="similarity">
    <text evidence="2">Belongs to the YPP1 family.</text>
</comment>
<dbReference type="OrthoDB" id="29013at2759"/>
<feature type="compositionally biased region" description="Basic residues" evidence="4">
    <location>
        <begin position="1"/>
        <end position="14"/>
    </location>
</feature>
<name>A0A194SDX3_RHOGW</name>
<dbReference type="Gene3D" id="1.25.40.10">
    <property type="entry name" value="Tetratricopeptide repeat domain"/>
    <property type="match status" value="2"/>
</dbReference>
<evidence type="ECO:0000256" key="3">
    <source>
        <dbReference type="PROSITE-ProRule" id="PRU00339"/>
    </source>
</evidence>
<dbReference type="InterPro" id="IPR051722">
    <property type="entry name" value="Endocytosis_PI4K-reg_protein"/>
</dbReference>
<keyword evidence="6" id="KW-1185">Reference proteome</keyword>
<feature type="region of interest" description="Disordered" evidence="4">
    <location>
        <begin position="300"/>
        <end position="319"/>
    </location>
</feature>